<dbReference type="EMBL" id="VNHN01000127">
    <property type="protein sequence ID" value="TYO93321.1"/>
    <property type="molecule type" value="Genomic_DNA"/>
</dbReference>
<evidence type="ECO:0000313" key="3">
    <source>
        <dbReference type="EMBL" id="TYO93321.1"/>
    </source>
</evidence>
<dbReference type="Pfam" id="PF11195">
    <property type="entry name" value="Tad2-like"/>
    <property type="match status" value="2"/>
</dbReference>
<name>A0A068QNH4_9GAMM</name>
<feature type="domain" description="Thoeris anti-defense 2-like" evidence="1">
    <location>
        <begin position="38"/>
        <end position="108"/>
    </location>
</feature>
<evidence type="ECO:0000313" key="2">
    <source>
        <dbReference type="EMBL" id="CDG16254.1"/>
    </source>
</evidence>
<proteinExistence type="predicted"/>
<dbReference type="HOGENOM" id="CLU_946477_0_0_6"/>
<accession>A0A068QNH4</accession>
<dbReference type="KEGG" id="xdo:XDD1_0551"/>
<organism evidence="2 4">
    <name type="scientific">Xenorhabdus doucetiae</name>
    <dbReference type="NCBI Taxonomy" id="351671"/>
    <lineage>
        <taxon>Bacteria</taxon>
        <taxon>Pseudomonadati</taxon>
        <taxon>Pseudomonadota</taxon>
        <taxon>Gammaproteobacteria</taxon>
        <taxon>Enterobacterales</taxon>
        <taxon>Morganellaceae</taxon>
        <taxon>Xenorhabdus</taxon>
    </lineage>
</organism>
<feature type="domain" description="Thoeris anti-defense 2-like" evidence="1">
    <location>
        <begin position="139"/>
        <end position="209"/>
    </location>
</feature>
<dbReference type="AlphaFoldDB" id="A0A068QNH4"/>
<dbReference type="Proteomes" id="UP000032721">
    <property type="component" value="Chromosome"/>
</dbReference>
<evidence type="ECO:0000313" key="5">
    <source>
        <dbReference type="Proteomes" id="UP000324170"/>
    </source>
</evidence>
<dbReference type="InterPro" id="IPR021361">
    <property type="entry name" value="Tad2-like_dom"/>
</dbReference>
<keyword evidence="5" id="KW-1185">Reference proteome</keyword>
<evidence type="ECO:0000313" key="4">
    <source>
        <dbReference type="Proteomes" id="UP000032721"/>
    </source>
</evidence>
<reference evidence="3 5" key="2">
    <citation type="submission" date="2019-07" db="EMBL/GenBank/DDBJ databases">
        <title>Genomic Encyclopedia of Type Strains, Phase I: the one thousand microbial genomes (KMG-I) project.</title>
        <authorList>
            <person name="Kyrpides N."/>
        </authorList>
    </citation>
    <scope>NUCLEOTIDE SEQUENCE [LARGE SCALE GENOMIC DNA]</scope>
    <source>
        <strain evidence="3 5">DSM 17909</strain>
    </source>
</reference>
<dbReference type="Proteomes" id="UP000324170">
    <property type="component" value="Unassembled WGS sequence"/>
</dbReference>
<reference evidence="2 4" key="1">
    <citation type="submission" date="2013-07" db="EMBL/GenBank/DDBJ databases">
        <authorList>
            <person name="Genoscope - CEA"/>
        </authorList>
    </citation>
    <scope>NUCLEOTIDE SEQUENCE [LARGE SCALE GENOMIC DNA]</scope>
    <source>
        <strain evidence="2">FRM16</strain>
        <strain evidence="4">FRM16 / DSM 17909</strain>
    </source>
</reference>
<dbReference type="OrthoDB" id="6445736at2"/>
<evidence type="ECO:0000259" key="1">
    <source>
        <dbReference type="Pfam" id="PF11195"/>
    </source>
</evidence>
<dbReference type="RefSeq" id="WP_045968413.1">
    <property type="nucleotide sequence ID" value="NZ_CAWMED010000001.1"/>
</dbReference>
<gene>
    <name evidence="3" type="ORF">LY16_03656</name>
    <name evidence="2" type="ORF">XDD1_0551</name>
</gene>
<dbReference type="STRING" id="351671.XDD1_0551"/>
<protein>
    <submittedName>
        <fullName evidence="3">Uncharacterized protein DUF2829</fullName>
    </submittedName>
</protein>
<sequence length="294" mass="33664">MSEINKPENNDASLNCPFNPDIYNLDYLTGNITVPVGTFAWALSQVCLGQHVYRSGWNSPEKYVRLAYGQVSIDKRGEAPYIEKSDKDGYWVSWKPTQEDLMACDWKFFNDANLHCPFNPTIYYNLKDWAGNITAPVGTFAWALSRVYLGQHVYRSGWNAPKEYVRLAYEQVSSNKKGEAPYIEKSDKDGYWVSWQPTQEDLMACDWKLLQQDIWMSFDINLGYTTVPYWSKAMGYLSNDMIPIIKEKHLFEVDPEGSIIQNSFGTLSNVQNQATSAIRAVEGFMYIPIAIEDA</sequence>
<dbReference type="EMBL" id="FO704550">
    <property type="protein sequence ID" value="CDG16254.1"/>
    <property type="molecule type" value="Genomic_DNA"/>
</dbReference>